<feature type="compositionally biased region" description="Acidic residues" evidence="1">
    <location>
        <begin position="108"/>
        <end position="118"/>
    </location>
</feature>
<keyword evidence="2" id="KW-0472">Membrane</keyword>
<protein>
    <submittedName>
        <fullName evidence="4">Uncharacterized protein</fullName>
    </submittedName>
</protein>
<feature type="transmembrane region" description="Helical" evidence="2">
    <location>
        <begin position="322"/>
        <end position="343"/>
    </location>
</feature>
<evidence type="ECO:0000313" key="4">
    <source>
        <dbReference type="EMBL" id="KAK9696258.1"/>
    </source>
</evidence>
<feature type="region of interest" description="Disordered" evidence="1">
    <location>
        <begin position="138"/>
        <end position="178"/>
    </location>
</feature>
<feature type="region of interest" description="Disordered" evidence="1">
    <location>
        <begin position="96"/>
        <end position="119"/>
    </location>
</feature>
<organism evidence="4 5">
    <name type="scientific">Popillia japonica</name>
    <name type="common">Japanese beetle</name>
    <dbReference type="NCBI Taxonomy" id="7064"/>
    <lineage>
        <taxon>Eukaryota</taxon>
        <taxon>Metazoa</taxon>
        <taxon>Ecdysozoa</taxon>
        <taxon>Arthropoda</taxon>
        <taxon>Hexapoda</taxon>
        <taxon>Insecta</taxon>
        <taxon>Pterygota</taxon>
        <taxon>Neoptera</taxon>
        <taxon>Endopterygota</taxon>
        <taxon>Coleoptera</taxon>
        <taxon>Polyphaga</taxon>
        <taxon>Scarabaeiformia</taxon>
        <taxon>Scarabaeidae</taxon>
        <taxon>Rutelinae</taxon>
        <taxon>Popillia</taxon>
    </lineage>
</organism>
<evidence type="ECO:0000313" key="5">
    <source>
        <dbReference type="Proteomes" id="UP001458880"/>
    </source>
</evidence>
<dbReference type="AlphaFoldDB" id="A0AAW1J0N9"/>
<feature type="region of interest" description="Disordered" evidence="1">
    <location>
        <begin position="411"/>
        <end position="438"/>
    </location>
</feature>
<evidence type="ECO:0000256" key="3">
    <source>
        <dbReference type="SAM" id="SignalP"/>
    </source>
</evidence>
<gene>
    <name evidence="4" type="ORF">QE152_g32029</name>
</gene>
<feature type="compositionally biased region" description="Basic and acidic residues" evidence="1">
    <location>
        <begin position="418"/>
        <end position="438"/>
    </location>
</feature>
<keyword evidence="2" id="KW-0812">Transmembrane</keyword>
<dbReference type="Proteomes" id="UP001458880">
    <property type="component" value="Unassembled WGS sequence"/>
</dbReference>
<feature type="compositionally biased region" description="Polar residues" evidence="1">
    <location>
        <begin position="149"/>
        <end position="172"/>
    </location>
</feature>
<keyword evidence="3" id="KW-0732">Signal</keyword>
<proteinExistence type="predicted"/>
<name>A0AAW1J0N9_POPJA</name>
<evidence type="ECO:0000256" key="2">
    <source>
        <dbReference type="SAM" id="Phobius"/>
    </source>
</evidence>
<reference evidence="4 5" key="1">
    <citation type="journal article" date="2024" name="BMC Genomics">
        <title>De novo assembly and annotation of Popillia japonica's genome with initial clues to its potential as an invasive pest.</title>
        <authorList>
            <person name="Cucini C."/>
            <person name="Boschi S."/>
            <person name="Funari R."/>
            <person name="Cardaioli E."/>
            <person name="Iannotti N."/>
            <person name="Marturano G."/>
            <person name="Paoli F."/>
            <person name="Bruttini M."/>
            <person name="Carapelli A."/>
            <person name="Frati F."/>
            <person name="Nardi F."/>
        </authorList>
    </citation>
    <scope>NUCLEOTIDE SEQUENCE [LARGE SCALE GENOMIC DNA]</scope>
    <source>
        <strain evidence="4">DMR45628</strain>
    </source>
</reference>
<sequence length="438" mass="47584">MLRRVLGVCLISVIVRAAVLPQFELRELDIFLQDEGYSQISRTKRTDNNTNATTEGEVEEEFSGGGSLDQIDMNQNETTNTSDTIVANATAKYPIMPLARSPPNVDEPPPETPEDQSNETDYSYMVQPRNGTQVNVTSAGDLEEGPQISEGNETGSSHDNLISNTTESNTVAPTDIPVTQLPTTTDLRETIRTELPMQRPPPLPPTLFEDAGPKLDVKINVDSADANSTAVQNSTDTIDSKFSDNSTIITQQATDAPNNIPPVVQNSTNTLKNNTKSSDTPTGANPPTTTKPSLDLTGPTTGKPVVGESDASKKSSVSGSGILFTIIILAVVAGLAGLGYYFYKKRQQGYDPVEIEDRDKEMTEIKSENGFGKPILAEEVKSQDQLTPYEPKPTPRTFGVASLHEEAFGENVDVIQEDSDKDRREQSVEFEEEGVKKD</sequence>
<feature type="signal peptide" evidence="3">
    <location>
        <begin position="1"/>
        <end position="17"/>
    </location>
</feature>
<comment type="caution">
    <text evidence="4">The sequence shown here is derived from an EMBL/GenBank/DDBJ whole genome shotgun (WGS) entry which is preliminary data.</text>
</comment>
<dbReference type="EMBL" id="JASPKY010000457">
    <property type="protein sequence ID" value="KAK9696258.1"/>
    <property type="molecule type" value="Genomic_DNA"/>
</dbReference>
<feature type="region of interest" description="Disordered" evidence="1">
    <location>
        <begin position="252"/>
        <end position="316"/>
    </location>
</feature>
<keyword evidence="5" id="KW-1185">Reference proteome</keyword>
<evidence type="ECO:0000256" key="1">
    <source>
        <dbReference type="SAM" id="MobiDB-lite"/>
    </source>
</evidence>
<feature type="compositionally biased region" description="Low complexity" evidence="1">
    <location>
        <begin position="266"/>
        <end position="280"/>
    </location>
</feature>
<feature type="chain" id="PRO_5044013442" evidence="3">
    <location>
        <begin position="18"/>
        <end position="438"/>
    </location>
</feature>
<keyword evidence="2" id="KW-1133">Transmembrane helix</keyword>
<accession>A0AAW1J0N9</accession>
<feature type="compositionally biased region" description="Polar residues" evidence="1">
    <location>
        <begin position="281"/>
        <end position="292"/>
    </location>
</feature>